<dbReference type="AlphaFoldDB" id="A0A8K1MIK8"/>
<dbReference type="RefSeq" id="YP_010218750.1">
    <property type="nucleotide sequence ID" value="NC_058917.1"/>
</dbReference>
<evidence type="ECO:0000313" key="1">
    <source>
        <dbReference type="EMBL" id="UBU98567.1"/>
    </source>
</evidence>
<accession>A0A8K1MIK8</accession>
<protein>
    <submittedName>
        <fullName evidence="1">Uncharacterized protein</fullName>
    </submittedName>
</protein>
<reference evidence="1" key="1">
    <citation type="submission" date="2021-01" db="EMBL/GenBank/DDBJ databases">
        <authorList>
            <person name="Sun H.-H."/>
            <person name="Zhang S."/>
            <person name="Zhang Y.-J."/>
        </authorList>
    </citation>
    <scope>NUCLEOTIDE SEQUENCE</scope>
    <source>
        <strain evidence="1">CMM1</strain>
    </source>
</reference>
<dbReference type="EMBL" id="MW538937">
    <property type="protein sequence ID" value="UBU98567.1"/>
    <property type="molecule type" value="Genomic_DNA"/>
</dbReference>
<geneLocation type="mitochondrion" evidence="1"/>
<name>A0A8K1MIK8_9PEZI</name>
<keyword evidence="1" id="KW-0496">Mitochondrion</keyword>
<organism evidence="1">
    <name type="scientific">Morchella brunnea</name>
    <dbReference type="NCBI Taxonomy" id="1174671"/>
    <lineage>
        <taxon>Eukaryota</taxon>
        <taxon>Fungi</taxon>
        <taxon>Dikarya</taxon>
        <taxon>Ascomycota</taxon>
        <taxon>Pezizomycotina</taxon>
        <taxon>Pezizomycetes</taxon>
        <taxon>Pezizales</taxon>
        <taxon>Morchellaceae</taxon>
        <taxon>Morchella</taxon>
    </lineage>
</organism>
<sequence>MVFIIYRHIYNENLLRWWGGRAARPLQRAAARPSAFQFFYDSIYIYKLSAFIKLFYMLETPKALSTWVHHVKILMDITMDNQQGTDRFIIILVGSSETIRQELIRYK</sequence>
<dbReference type="GeneID" id="68665227"/>
<gene>
    <name evidence="1" type="primary">orf107D</name>
</gene>
<proteinExistence type="predicted"/>